<evidence type="ECO:0000256" key="7">
    <source>
        <dbReference type="ARBA" id="ARBA00022898"/>
    </source>
</evidence>
<comment type="function">
    <text evidence="1">Responsible for the formation of the pyrimidine heterocycle in the thiamine biosynthesis pathway. Catalyzes the formation of hydroxymethylpyrimidine phosphate (HMP-P) from histidine and pyridoxal phosphate (PLP). The protein uses PLP and the active site histidine to form HMP-P, generating an inactive enzyme. The enzyme can only undergo a single turnover, which suggests it is a suicide enzyme.</text>
</comment>
<keyword evidence="5" id="KW-0808">Transferase</keyword>
<dbReference type="Pfam" id="PF09084">
    <property type="entry name" value="NMT1"/>
    <property type="match status" value="1"/>
</dbReference>
<proteinExistence type="inferred from homology"/>
<name>A0A382DKI6_9ZZZZ</name>
<comment type="similarity">
    <text evidence="3">Belongs to the NMT1/THI5 family.</text>
</comment>
<keyword evidence="8" id="KW-0784">Thiamine biosynthesis</keyword>
<evidence type="ECO:0000256" key="8">
    <source>
        <dbReference type="ARBA" id="ARBA00022977"/>
    </source>
</evidence>
<gene>
    <name evidence="13" type="ORF">METZ01_LOCUS191553</name>
</gene>
<dbReference type="EMBL" id="UINC01039755">
    <property type="protein sequence ID" value="SVB38699.1"/>
    <property type="molecule type" value="Genomic_DNA"/>
</dbReference>
<sequence>VALLFGALGLLAAACGGSDDSGSGGSSGGPAKIKLTLQWVTQAQFAGYHAALDQGFYADENLDVTIQPGGPDINPIQLLISGDSDIVIQPFGVVLTSREAGADVVSMGQVFERGAYRLVYFDDLDVDGVPDWAGKTIGLWGGFEPKVSAAFGKFGMNVDEDANIFSQGWDMVAFLDGQLDLASAMTYNEYAQALAGNESGREILLWDPNEEGTATLEDSLVTTESWLAANPDLAEKFIRATARGWIHCRDNPESCIDIVLANGPALPRDFQTWQMNEVNKLLWPSTNGLFNLTDGMYQETADILYNYGVIGSPASKDSFDMAHRNRALRSEKMPEGDLYGNNFKPMDLDPRELFG</sequence>
<evidence type="ECO:0000256" key="9">
    <source>
        <dbReference type="ARBA" id="ARBA00023004"/>
    </source>
</evidence>
<evidence type="ECO:0000256" key="11">
    <source>
        <dbReference type="ARBA" id="ARBA00048179"/>
    </source>
</evidence>
<evidence type="ECO:0000313" key="13">
    <source>
        <dbReference type="EMBL" id="SVB38699.1"/>
    </source>
</evidence>
<feature type="domain" description="SsuA/THI5-like" evidence="12">
    <location>
        <begin position="43"/>
        <end position="253"/>
    </location>
</feature>
<evidence type="ECO:0000259" key="12">
    <source>
        <dbReference type="Pfam" id="PF09084"/>
    </source>
</evidence>
<dbReference type="PANTHER" id="PTHR31528:SF1">
    <property type="entry name" value="4-AMINO-5-HYDROXYMETHYL-2-METHYLPYRIMIDINE PHOSPHATE SYNTHASE THI11-RELATED"/>
    <property type="match status" value="1"/>
</dbReference>
<keyword evidence="6" id="KW-0479">Metal-binding</keyword>
<dbReference type="Gene3D" id="3.40.190.10">
    <property type="entry name" value="Periplasmic binding protein-like II"/>
    <property type="match status" value="2"/>
</dbReference>
<dbReference type="InterPro" id="IPR027939">
    <property type="entry name" value="NMT1/THI5"/>
</dbReference>
<evidence type="ECO:0000256" key="10">
    <source>
        <dbReference type="ARBA" id="ARBA00033171"/>
    </source>
</evidence>
<dbReference type="PANTHER" id="PTHR31528">
    <property type="entry name" value="4-AMINO-5-HYDROXYMETHYL-2-METHYLPYRIMIDINE PHOSPHATE SYNTHASE THI11-RELATED"/>
    <property type="match status" value="1"/>
</dbReference>
<comment type="subunit">
    <text evidence="4">Homodimer.</text>
</comment>
<protein>
    <recommendedName>
        <fullName evidence="10">Thiamine pyrimidine synthase</fullName>
    </recommendedName>
</protein>
<dbReference type="AlphaFoldDB" id="A0A382DKI6"/>
<feature type="non-terminal residue" evidence="13">
    <location>
        <position position="1"/>
    </location>
</feature>
<keyword evidence="7" id="KW-0663">Pyridoxal phosphate</keyword>
<reference evidence="13" key="1">
    <citation type="submission" date="2018-05" db="EMBL/GenBank/DDBJ databases">
        <authorList>
            <person name="Lanie J.A."/>
            <person name="Ng W.-L."/>
            <person name="Kazmierczak K.M."/>
            <person name="Andrzejewski T.M."/>
            <person name="Davidsen T.M."/>
            <person name="Wayne K.J."/>
            <person name="Tettelin H."/>
            <person name="Glass J.I."/>
            <person name="Rusch D."/>
            <person name="Podicherti R."/>
            <person name="Tsui H.-C.T."/>
            <person name="Winkler M.E."/>
        </authorList>
    </citation>
    <scope>NUCLEOTIDE SEQUENCE</scope>
</reference>
<evidence type="ECO:0000256" key="4">
    <source>
        <dbReference type="ARBA" id="ARBA00011738"/>
    </source>
</evidence>
<evidence type="ECO:0000256" key="1">
    <source>
        <dbReference type="ARBA" id="ARBA00003469"/>
    </source>
</evidence>
<organism evidence="13">
    <name type="scientific">marine metagenome</name>
    <dbReference type="NCBI Taxonomy" id="408172"/>
    <lineage>
        <taxon>unclassified sequences</taxon>
        <taxon>metagenomes</taxon>
        <taxon>ecological metagenomes</taxon>
    </lineage>
</organism>
<dbReference type="InterPro" id="IPR015168">
    <property type="entry name" value="SsuA/THI5"/>
</dbReference>
<comment type="catalytic activity">
    <reaction evidence="11">
        <text>N(6)-(pyridoxal phosphate)-L-lysyl-[4-amino-5-hydroxymethyl-2-methylpyrimidine phosphate synthase] + L-histidyl-[4-amino-5-hydroxymethyl-2-methylpyrimidine phosphate synthase] + 2 Fe(3+) + 4 H2O = L-lysyl-[4-amino-5-hydroxymethyl-2-methylpyrimidine phosphate synthase] + (2S)-2-amino-5-hydroxy-4-oxopentanoyl-[4-amino-5-hydroxymethyl-2-methylpyrimidine phosphate synthase] + 4-amino-2-methyl-5-(phosphooxymethyl)pyrimidine + 3-oxopropanoate + 2 Fe(2+) + 2 H(+)</text>
        <dbReference type="Rhea" id="RHEA:65756"/>
        <dbReference type="Rhea" id="RHEA-COMP:16892"/>
        <dbReference type="Rhea" id="RHEA-COMP:16893"/>
        <dbReference type="Rhea" id="RHEA-COMP:16894"/>
        <dbReference type="Rhea" id="RHEA-COMP:16895"/>
        <dbReference type="ChEBI" id="CHEBI:15377"/>
        <dbReference type="ChEBI" id="CHEBI:15378"/>
        <dbReference type="ChEBI" id="CHEBI:29033"/>
        <dbReference type="ChEBI" id="CHEBI:29034"/>
        <dbReference type="ChEBI" id="CHEBI:29969"/>
        <dbReference type="ChEBI" id="CHEBI:29979"/>
        <dbReference type="ChEBI" id="CHEBI:33190"/>
        <dbReference type="ChEBI" id="CHEBI:58354"/>
        <dbReference type="ChEBI" id="CHEBI:143915"/>
        <dbReference type="ChEBI" id="CHEBI:157692"/>
    </reaction>
    <physiologicalReaction direction="left-to-right" evidence="11">
        <dbReference type="Rhea" id="RHEA:65757"/>
    </physiologicalReaction>
</comment>
<evidence type="ECO:0000256" key="6">
    <source>
        <dbReference type="ARBA" id="ARBA00022723"/>
    </source>
</evidence>
<evidence type="ECO:0000256" key="5">
    <source>
        <dbReference type="ARBA" id="ARBA00022679"/>
    </source>
</evidence>
<evidence type="ECO:0000256" key="2">
    <source>
        <dbReference type="ARBA" id="ARBA00004948"/>
    </source>
</evidence>
<evidence type="ECO:0000256" key="3">
    <source>
        <dbReference type="ARBA" id="ARBA00009406"/>
    </source>
</evidence>
<accession>A0A382DKI6</accession>
<keyword evidence="9" id="KW-0408">Iron</keyword>
<dbReference type="SUPFAM" id="SSF53850">
    <property type="entry name" value="Periplasmic binding protein-like II"/>
    <property type="match status" value="1"/>
</dbReference>
<dbReference type="GO" id="GO:0046872">
    <property type="term" value="F:metal ion binding"/>
    <property type="evidence" value="ECO:0007669"/>
    <property type="project" value="UniProtKB-KW"/>
</dbReference>
<comment type="pathway">
    <text evidence="2">Cofactor biosynthesis; thiamine diphosphate biosynthesis.</text>
</comment>
<dbReference type="GO" id="GO:0016740">
    <property type="term" value="F:transferase activity"/>
    <property type="evidence" value="ECO:0007669"/>
    <property type="project" value="UniProtKB-KW"/>
</dbReference>
<dbReference type="GO" id="GO:0009228">
    <property type="term" value="P:thiamine biosynthetic process"/>
    <property type="evidence" value="ECO:0007669"/>
    <property type="project" value="UniProtKB-KW"/>
</dbReference>